<dbReference type="GO" id="GO:0008270">
    <property type="term" value="F:zinc ion binding"/>
    <property type="evidence" value="ECO:0007669"/>
    <property type="project" value="UniProtKB-KW"/>
</dbReference>
<dbReference type="Pfam" id="PF00628">
    <property type="entry name" value="PHD"/>
    <property type="match status" value="1"/>
</dbReference>
<dbReference type="InterPro" id="IPR013761">
    <property type="entry name" value="SAM/pointed_sf"/>
</dbReference>
<reference evidence="6" key="1">
    <citation type="submission" date="2020-11" db="EMBL/GenBank/DDBJ databases">
        <authorList>
            <person name="Tran Van P."/>
        </authorList>
    </citation>
    <scope>NUCLEOTIDE SEQUENCE</scope>
</reference>
<evidence type="ECO:0000259" key="4">
    <source>
        <dbReference type="SMART" id="SM00249"/>
    </source>
</evidence>
<dbReference type="EMBL" id="OE847335">
    <property type="protein sequence ID" value="CAD7611115.1"/>
    <property type="molecule type" value="Genomic_DNA"/>
</dbReference>
<dbReference type="InterPro" id="IPR001660">
    <property type="entry name" value="SAM"/>
</dbReference>
<accession>A0A7R9PSH1</accession>
<dbReference type="InterPro" id="IPR019787">
    <property type="entry name" value="Znf_PHD-finger"/>
</dbReference>
<evidence type="ECO:0008006" key="7">
    <source>
        <dbReference type="Google" id="ProtNLM"/>
    </source>
</evidence>
<dbReference type="PANTHER" id="PTHR12247:SF139">
    <property type="entry name" value="ATHERIN-RELATED"/>
    <property type="match status" value="1"/>
</dbReference>
<dbReference type="Gene3D" id="3.30.40.10">
    <property type="entry name" value="Zinc/RING finger domain, C3HC4 (zinc finger)"/>
    <property type="match status" value="1"/>
</dbReference>
<evidence type="ECO:0000256" key="3">
    <source>
        <dbReference type="ARBA" id="ARBA00022833"/>
    </source>
</evidence>
<dbReference type="GO" id="GO:0005634">
    <property type="term" value="C:nucleus"/>
    <property type="evidence" value="ECO:0007669"/>
    <property type="project" value="TreeGrafter"/>
</dbReference>
<dbReference type="Pfam" id="PF00536">
    <property type="entry name" value="SAM_1"/>
    <property type="match status" value="1"/>
</dbReference>
<evidence type="ECO:0000313" key="6">
    <source>
        <dbReference type="EMBL" id="CAD7611115.1"/>
    </source>
</evidence>
<protein>
    <recommendedName>
        <fullName evidence="7">SAM domain-containing protein</fullName>
    </recommendedName>
</protein>
<dbReference type="GO" id="GO:0003682">
    <property type="term" value="F:chromatin binding"/>
    <property type="evidence" value="ECO:0007669"/>
    <property type="project" value="TreeGrafter"/>
</dbReference>
<evidence type="ECO:0000259" key="5">
    <source>
        <dbReference type="SMART" id="SM00454"/>
    </source>
</evidence>
<feature type="domain" description="Zinc finger PHD-type" evidence="4">
    <location>
        <begin position="29"/>
        <end position="82"/>
    </location>
</feature>
<dbReference type="SMART" id="SM00249">
    <property type="entry name" value="PHD"/>
    <property type="match status" value="1"/>
</dbReference>
<name>A0A7R9PSH1_TIMGE</name>
<evidence type="ECO:0000256" key="2">
    <source>
        <dbReference type="ARBA" id="ARBA00022771"/>
    </source>
</evidence>
<dbReference type="SUPFAM" id="SSF57903">
    <property type="entry name" value="FYVE/PHD zinc finger"/>
    <property type="match status" value="1"/>
</dbReference>
<dbReference type="AlphaFoldDB" id="A0A7R9PSH1"/>
<feature type="domain" description="SAM" evidence="5">
    <location>
        <begin position="137"/>
        <end position="203"/>
    </location>
</feature>
<proteinExistence type="predicted"/>
<gene>
    <name evidence="6" type="ORF">TGEB3V08_LOCUS10913</name>
</gene>
<keyword evidence="3" id="KW-0862">Zinc</keyword>
<dbReference type="SUPFAM" id="SSF47769">
    <property type="entry name" value="SAM/Pointed domain"/>
    <property type="match status" value="1"/>
</dbReference>
<dbReference type="SMART" id="SM00454">
    <property type="entry name" value="SAM"/>
    <property type="match status" value="1"/>
</dbReference>
<dbReference type="InterPro" id="IPR013083">
    <property type="entry name" value="Znf_RING/FYVE/PHD"/>
</dbReference>
<dbReference type="InterPro" id="IPR011011">
    <property type="entry name" value="Znf_FYVE_PHD"/>
</dbReference>
<dbReference type="GO" id="GO:0042393">
    <property type="term" value="F:histone binding"/>
    <property type="evidence" value="ECO:0007669"/>
    <property type="project" value="TreeGrafter"/>
</dbReference>
<dbReference type="InterPro" id="IPR050548">
    <property type="entry name" value="PcG_chromatin_remod_factors"/>
</dbReference>
<evidence type="ECO:0000256" key="1">
    <source>
        <dbReference type="ARBA" id="ARBA00022723"/>
    </source>
</evidence>
<dbReference type="Gene3D" id="1.10.150.50">
    <property type="entry name" value="Transcription Factor, Ets-1"/>
    <property type="match status" value="1"/>
</dbReference>
<sequence>MKGRIRQVVNNILLEILRVMGSYALRLRQCVQNQGGLLHKMNIFKEGMVICSGCDEGFHFSCHSPRLSERVKNSKWFCHKCSLLQAKSSPVHVQVKGVAPPRESSIPDSIVKKYLAPPDPVGATDSDEPIDERIPDASGWSVDQVEEYLIEQGLPDQAAVFKEHDIDGPSLLLMKRNDVLCSLSLKLGPALKIYKHVKMLQIRRTRLSVHKLSLSLMADKTC</sequence>
<keyword evidence="2" id="KW-0863">Zinc-finger</keyword>
<dbReference type="GO" id="GO:0045892">
    <property type="term" value="P:negative regulation of DNA-templated transcription"/>
    <property type="evidence" value="ECO:0007669"/>
    <property type="project" value="TreeGrafter"/>
</dbReference>
<dbReference type="PANTHER" id="PTHR12247">
    <property type="entry name" value="POLYCOMB GROUP PROTEIN"/>
    <property type="match status" value="1"/>
</dbReference>
<keyword evidence="1" id="KW-0479">Metal-binding</keyword>
<organism evidence="6">
    <name type="scientific">Timema genevievae</name>
    <name type="common">Walking stick</name>
    <dbReference type="NCBI Taxonomy" id="629358"/>
    <lineage>
        <taxon>Eukaryota</taxon>
        <taxon>Metazoa</taxon>
        <taxon>Ecdysozoa</taxon>
        <taxon>Arthropoda</taxon>
        <taxon>Hexapoda</taxon>
        <taxon>Insecta</taxon>
        <taxon>Pterygota</taxon>
        <taxon>Neoptera</taxon>
        <taxon>Polyneoptera</taxon>
        <taxon>Phasmatodea</taxon>
        <taxon>Timematodea</taxon>
        <taxon>Timematoidea</taxon>
        <taxon>Timematidae</taxon>
        <taxon>Timema</taxon>
    </lineage>
</organism>
<dbReference type="InterPro" id="IPR001965">
    <property type="entry name" value="Znf_PHD"/>
</dbReference>